<keyword evidence="6" id="KW-0812">Transmembrane</keyword>
<evidence type="ECO:0000256" key="15">
    <source>
        <dbReference type="ARBA" id="ARBA00069666"/>
    </source>
</evidence>
<feature type="domain" description="Ig-like" evidence="18">
    <location>
        <begin position="2724"/>
        <end position="2810"/>
    </location>
</feature>
<dbReference type="Pfam" id="PF07679">
    <property type="entry name" value="I-set"/>
    <property type="match status" value="6"/>
</dbReference>
<dbReference type="Gene3D" id="2.60.40.10">
    <property type="entry name" value="Immunoglobulins"/>
    <property type="match status" value="12"/>
</dbReference>
<dbReference type="OMA" id="VTWIMPD"/>
<feature type="domain" description="Ig-like" evidence="18">
    <location>
        <begin position="1940"/>
        <end position="2031"/>
    </location>
</feature>
<dbReference type="SMART" id="SM00369">
    <property type="entry name" value="LRR_TYP"/>
    <property type="match status" value="6"/>
</dbReference>
<evidence type="ECO:0000256" key="9">
    <source>
        <dbReference type="ARBA" id="ARBA00022989"/>
    </source>
</evidence>
<protein>
    <recommendedName>
        <fullName evidence="15">Immunoglobulin superfamily member 10</fullName>
    </recommendedName>
</protein>
<evidence type="ECO:0000313" key="19">
    <source>
        <dbReference type="EMBL" id="OCT80885.1"/>
    </source>
</evidence>
<evidence type="ECO:0000259" key="18">
    <source>
        <dbReference type="PROSITE" id="PS50835"/>
    </source>
</evidence>
<dbReference type="Pfam" id="PF13927">
    <property type="entry name" value="Ig_3"/>
    <property type="match status" value="6"/>
</dbReference>
<dbReference type="Gene3D" id="3.80.10.10">
    <property type="entry name" value="Ribonuclease Inhibitor"/>
    <property type="match status" value="2"/>
</dbReference>
<keyword evidence="8" id="KW-0677">Repeat</keyword>
<comment type="function">
    <text evidence="14">Involved in the control of early migration of neurons expressing gonadotropin-releasing hormone (GNRH neurons). May be involved in the maintenance of osteochondroprogenitor cells pool.</text>
</comment>
<feature type="domain" description="Ig-like" evidence="18">
    <location>
        <begin position="2233"/>
        <end position="2326"/>
    </location>
</feature>
<feature type="region of interest" description="Disordered" evidence="16">
    <location>
        <begin position="1187"/>
        <end position="1225"/>
    </location>
</feature>
<dbReference type="InterPro" id="IPR032675">
    <property type="entry name" value="LRR_dom_sf"/>
</dbReference>
<feature type="signal peptide" evidence="17">
    <location>
        <begin position="1"/>
        <end position="29"/>
    </location>
</feature>
<evidence type="ECO:0000256" key="17">
    <source>
        <dbReference type="SAM" id="SignalP"/>
    </source>
</evidence>
<organism evidence="19 20">
    <name type="scientific">Xenopus laevis</name>
    <name type="common">African clawed frog</name>
    <dbReference type="NCBI Taxonomy" id="8355"/>
    <lineage>
        <taxon>Eukaryota</taxon>
        <taxon>Metazoa</taxon>
        <taxon>Chordata</taxon>
        <taxon>Craniata</taxon>
        <taxon>Vertebrata</taxon>
        <taxon>Euteleostomi</taxon>
        <taxon>Amphibia</taxon>
        <taxon>Batrachia</taxon>
        <taxon>Anura</taxon>
        <taxon>Pipoidea</taxon>
        <taxon>Pipidae</taxon>
        <taxon>Xenopodinae</taxon>
        <taxon>Xenopus</taxon>
        <taxon>Xenopus</taxon>
    </lineage>
</organism>
<evidence type="ECO:0000256" key="16">
    <source>
        <dbReference type="SAM" id="MobiDB-lite"/>
    </source>
</evidence>
<dbReference type="KEGG" id="xla:108717055"/>
<dbReference type="GO" id="GO:0005576">
    <property type="term" value="C:extracellular region"/>
    <property type="evidence" value="ECO:0007669"/>
    <property type="project" value="UniProtKB-SubCell"/>
</dbReference>
<gene>
    <name evidence="19" type="ORF">XELAEV_18027697mg</name>
</gene>
<feature type="domain" description="Ig-like" evidence="18">
    <location>
        <begin position="582"/>
        <end position="646"/>
    </location>
</feature>
<evidence type="ECO:0000256" key="4">
    <source>
        <dbReference type="ARBA" id="ARBA00022553"/>
    </source>
</evidence>
<keyword evidence="10" id="KW-0472">Membrane</keyword>
<feature type="domain" description="Ig-like" evidence="18">
    <location>
        <begin position="2329"/>
        <end position="2427"/>
    </location>
</feature>
<dbReference type="FunFam" id="2.60.40.10:FF:000925">
    <property type="entry name" value="immunoglobulin superfamily member 10"/>
    <property type="match status" value="1"/>
</dbReference>
<evidence type="ECO:0000256" key="12">
    <source>
        <dbReference type="ARBA" id="ARBA00023180"/>
    </source>
</evidence>
<dbReference type="InterPro" id="IPR001611">
    <property type="entry name" value="Leu-rich_rpt"/>
</dbReference>
<feature type="compositionally biased region" description="Polar residues" evidence="16">
    <location>
        <begin position="1215"/>
        <end position="1225"/>
    </location>
</feature>
<keyword evidence="12" id="KW-0325">Glycoprotein</keyword>
<evidence type="ECO:0000256" key="13">
    <source>
        <dbReference type="ARBA" id="ARBA00023319"/>
    </source>
</evidence>
<name>A0A974HKB1_XENLA</name>
<feature type="chain" id="PRO_5037639738" description="Immunoglobulin superfamily member 10" evidence="17">
    <location>
        <begin position="30"/>
        <end position="2919"/>
    </location>
</feature>
<dbReference type="CDD" id="cd00096">
    <property type="entry name" value="Ig"/>
    <property type="match status" value="1"/>
</dbReference>
<accession>A0A974HKB1</accession>
<dbReference type="InterPro" id="IPR003599">
    <property type="entry name" value="Ig_sub"/>
</dbReference>
<dbReference type="InterPro" id="IPR003598">
    <property type="entry name" value="Ig_sub2"/>
</dbReference>
<dbReference type="Proteomes" id="UP000694892">
    <property type="component" value="Chromosome 5L"/>
</dbReference>
<dbReference type="EMBL" id="CM004474">
    <property type="protein sequence ID" value="OCT80885.1"/>
    <property type="molecule type" value="Genomic_DNA"/>
</dbReference>
<evidence type="ECO:0000256" key="10">
    <source>
        <dbReference type="ARBA" id="ARBA00023136"/>
    </source>
</evidence>
<dbReference type="OrthoDB" id="10062932at2759"/>
<keyword evidence="3" id="KW-0964">Secreted</keyword>
<evidence type="ECO:0000256" key="3">
    <source>
        <dbReference type="ARBA" id="ARBA00022525"/>
    </source>
</evidence>
<dbReference type="InterPro" id="IPR007110">
    <property type="entry name" value="Ig-like_dom"/>
</dbReference>
<dbReference type="SMART" id="SM00409">
    <property type="entry name" value="IG"/>
    <property type="match status" value="12"/>
</dbReference>
<dbReference type="PANTHER" id="PTHR45842:SF2">
    <property type="entry name" value="IMMUNOGLOBULIN SUPERFAMILY MEMBER 10"/>
    <property type="match status" value="1"/>
</dbReference>
<dbReference type="SMART" id="SM00082">
    <property type="entry name" value="LRRCT"/>
    <property type="match status" value="1"/>
</dbReference>
<dbReference type="Pfam" id="PF13855">
    <property type="entry name" value="LRR_8"/>
    <property type="match status" value="1"/>
</dbReference>
<dbReference type="FunFam" id="2.60.40.10:FF:000621">
    <property type="entry name" value="Immunoglobulin superfamily member 10"/>
    <property type="match status" value="1"/>
</dbReference>
<sequence length="2919" mass="325941">MKPIDGSNPCLLGFLVTFCISFLSKCSLACPKPCACYVPTEVHCTFRYLTAIPRQINTDVERINLGYNSLRKLEETDFSGLQKLELLMLHSNEIQAIHERAFNDLSSLQVLKMSYNKVKSFHKNTFHVLKNLVRLHMDHNKLEFINPESFYGLTSLKLVHLEGNLLRQLHTDTFVTLRYIDIFKTSTIKQISLSDNQLSSLPKDMFSYMTELEGIYLHGNPWSCDCKLEWLRDWAQQSRDIIKCKKDRSGKQCPLCASPRKNYAKTLTEISFEDMACIKPTIDKIYKVKNATTTEEGGSIAVSSKDFIAPMGSLILNMTDQYGNEANLACSVQKPTNMSQLTMDTKSDYSSLRTTFSSFLVCNIDYDHIQKLWGILAMYSDSPMKLKRDLLLTKTPFISYKYKQSTSNDEVFTDIEAELRTEPNWLMQDVVTLQLDRTATTLSTLHIRFMVDVYITLHNVPEQLFKTGWVMITKDNQTKTEYSAVIGGTVEIDCKVLGEPTPAIEWILPDGSKIRAPYESEEGRITITKSGKFILKSADSFDTGVYHCIATNYIDADVLSFRITVVSGDVEEQFVNGVELSVSAGDHINLPCGSSGIPDASVNWILPDHSVLYQPSRNKIILANGTLQIQVISERDSGHFRCLAANQYGLDILTHRVLVKETQIGVIIKETENDDGSGNEDNEELSKQSAMGRVTAQKQIPVHIQPGHILTRKGSKTHRNIAIQRRNKISRRLRGQRRQFTQSNRRIDPLRWTEILEKTKQNAKKPKIETKIFESSLKEEYIVGRASGDLEESSGEELLPVKENFFILTTRHSSLTTLNVAPTTKTVTDSKTLQTQPTKTMPTLSPNRTKTETLANQMANTSQIQPTTHSILNNTYIELISKPQPTSSGLYAALKDVTTTSLLGNTAMLHHGRPQVINNELTTAFNSLTVTPQTVITSSSSTSRYIYTTSSNVITTPVTPSYVHTTSQQGTTAYTMPEYSHISTQGISTNPSTTSNYFNYPSQNVLKKTPLKYNISSTLVPNIIMNPTTPSNDLPLTLKDRLIYQPTTSSYLQETSQNEINKPLTTQYEKLSFRPKGIFPYQSTTSSFLQGTSQNVISKPTSTPNVKLHFTTKVIEPYQPTTPSYLYETSQYVLSKPQTTPSNNLSFSPKVWGTTIYSYLQETPKPVISKLQTLLDKYKDILHTNQTKNRPLNPLTKPFVSTSPVKPEDKVFSTPPLQISGGQQDPITKVFNKDSYNFGHSSTTVQIKTDIPETTSKPAMENVLYSKTKTIIETNNSTKKVPNFTETKNKAEEENAITVDSSTKSSAKLFLSETEIGPIYFHTTQKIISPQLPVGSKIITHQQIQIVKEVTPYMPTAKRYGRRRISGKRRIVRPDRIPNIKSYFSVVKSNLKDYTTTTTYSTSLEPSKQKQMLYSTYPPEISTTTERTLTTISSDPFVNKNPTQKGLTNKVKTTITNNHGIFSKFDNPITLGTVKENMSTLPTHQVHITKKTHLTTQVPGTMLPVSNREYVLATSAQSTTKPRTTSKVLRRKIPWHKLFGNNSNIQKEILKKLRKNSELTSASTTISTTIKLPLTVTSPILKEFTSTETTPSTMSNLQYSTSITMTSSPKTQAKSTLILDILLPDIFHLTSSNAATTLGYHNMTPTSKTKYFTSPTSSSTMDKAVKRKFFRKRPRKKTFLNKPINLDMWKLAKSRISNNTQYKLRSSELKDNTASSRASIHKEMTTSQGITQLPQLLMKKTSNYPHTAFYSSKANDNLLPTIKNDIWNKTSNPLKSFSDEKSKMTMGKKYFTSYEQAMTTESQFKDTFITTQQETKQTLPYEQDIIPSTLVPTLKTYEITTKEAIQSPLPVKKATQRPSIFAEKKTIQSLENRPNLESAETAVRITTSTNIMKYSENYTPSLAKQRHGKKIGLEKPVAITTTTVSLLSTDSTTQNSRSKPRIIGGKAASFTVLANSDAFIPCEASGNPPPTILWTKVSSGTFVTKTRRVNKMEVFMNGTLSISSVGIHDGGQYLCVANNQLGSDRLLVTLSVITYPPRIFQGRSREITVHSGNSVNINCQAEGRPFPTITWTLKNETIPFGTSTSNRKIFVQQDGTLIIKDVTIYDRGIYICLATNLAGDDTFTVKIQVIAAPPVIVEEKRQTVLAAPGENLKIPCTARGNPQPTVHWVVFDGTKVKPLQYVNAKLFLFSNGTLYIRNVASTDSGNYECIATSSTGSERRVVNLMVEQSDTFPKITDASPKTTEMNFGDKLVLNCTATGEPKPRIIWRLPSKAVVDQWHRMGSRIHVFPNGSLFVDSVNDKDAGDYLCVARNKMGDDVILMKVSVTMKPAKIIQKQQLAKQVPYGKDFKVDCKASGSPLPEISWTLPDGTMINNILQADDSGRRKRRYVLFDNGTLYLNKVGIAEEGDYTCYAENKLGRDEMKVHITVVTAAPQIKLNMNTRHAAKAGESVILDCEANGEPKPKIFWLLPSSDMIAVSHDRYLLHENGSLTVSQVKLLDAGEYMCVARNPAGDDTKLLRLEVLAKPPIINGLYSNRTIIKDTAIKHSRKLIDCTAEGAAPLQVMWIMPDNIYLTAPYQGSRIVVHKNGTLEIRNIRPSDTAEFTCVARNDGGESMLVVKLEVLEMLRRPMFKNPFNEKVIAKSSKMAILNCFAEGNPSPEIMWLLPNGTRFLNGPSISKYHAGSNGTFIIYNPTKDDAGKYRCAARNKVGYIEKLIILEVGQKPNILTHPRGSIKGIIGESLSLHCLSDGIPRPSVTWIMPSGYVIDRPQVQGRYKLLDNGTLVIQETAIHDRGNYQCKSKNYAGEAAINVAVVVVAYPPRITNKPPQTIHTRAGSAVRLNCMAIGIPKPDIFWELPDLSVLSTASQGSLTGTELLHPQGTLVIQSPQTSDSGIYKCIAKNSLGTDMSKTYLNVISRSN</sequence>
<dbReference type="PANTHER" id="PTHR45842">
    <property type="entry name" value="SYNAPTIC ADHESION-LIKE MOLECULE SALM"/>
    <property type="match status" value="1"/>
</dbReference>
<dbReference type="InterPro" id="IPR036179">
    <property type="entry name" value="Ig-like_dom_sf"/>
</dbReference>
<evidence type="ECO:0000256" key="6">
    <source>
        <dbReference type="ARBA" id="ARBA00022692"/>
    </source>
</evidence>
<feature type="domain" description="Ig-like" evidence="18">
    <location>
        <begin position="2629"/>
        <end position="2707"/>
    </location>
</feature>
<dbReference type="GO" id="GO:0016020">
    <property type="term" value="C:membrane"/>
    <property type="evidence" value="ECO:0007669"/>
    <property type="project" value="UniProtKB-SubCell"/>
</dbReference>
<feature type="domain" description="Ig-like" evidence="18">
    <location>
        <begin position="2820"/>
        <end position="2913"/>
    </location>
</feature>
<keyword evidence="4" id="KW-0597">Phosphoprotein</keyword>
<dbReference type="InterPro" id="IPR013098">
    <property type="entry name" value="Ig_I-set"/>
</dbReference>
<dbReference type="SUPFAM" id="SSF48726">
    <property type="entry name" value="Immunoglobulin"/>
    <property type="match status" value="12"/>
</dbReference>
<keyword evidence="9" id="KW-1133">Transmembrane helix</keyword>
<keyword evidence="11" id="KW-1015">Disulfide bond</keyword>
<dbReference type="FunFam" id="2.60.40.10:FF:001046">
    <property type="entry name" value="Immunoglobulin superfamily member 10"/>
    <property type="match status" value="1"/>
</dbReference>
<dbReference type="InterPro" id="IPR013783">
    <property type="entry name" value="Ig-like_fold"/>
</dbReference>
<feature type="domain" description="Ig-like" evidence="18">
    <location>
        <begin position="2133"/>
        <end position="2223"/>
    </location>
</feature>
<dbReference type="InterPro" id="IPR050467">
    <property type="entry name" value="LRFN"/>
</dbReference>
<dbReference type="InterPro" id="IPR000483">
    <property type="entry name" value="Cys-rich_flank_reg_C"/>
</dbReference>
<evidence type="ECO:0000256" key="5">
    <source>
        <dbReference type="ARBA" id="ARBA00022614"/>
    </source>
</evidence>
<dbReference type="FunFam" id="2.60.40.10:FF:001373">
    <property type="entry name" value="Immunoglobulin superfamily member 10"/>
    <property type="match status" value="1"/>
</dbReference>
<proteinExistence type="predicted"/>
<evidence type="ECO:0000256" key="14">
    <source>
        <dbReference type="ARBA" id="ARBA00054041"/>
    </source>
</evidence>
<feature type="domain" description="Ig-like" evidence="18">
    <location>
        <begin position="2037"/>
        <end position="2128"/>
    </location>
</feature>
<dbReference type="SMART" id="SM00408">
    <property type="entry name" value="IGc2"/>
    <property type="match status" value="12"/>
</dbReference>
<keyword evidence="13" id="KW-0393">Immunoglobulin domain</keyword>
<dbReference type="FunFam" id="2.60.40.10:FF:000076">
    <property type="entry name" value="Leucine-rich repeat and Ig domain-containing 4"/>
    <property type="match status" value="1"/>
</dbReference>
<dbReference type="FunFam" id="3.80.10.10:FF:000103">
    <property type="entry name" value="Immunoglobulin superfamily member 10"/>
    <property type="match status" value="1"/>
</dbReference>
<evidence type="ECO:0000256" key="11">
    <source>
        <dbReference type="ARBA" id="ARBA00023157"/>
    </source>
</evidence>
<feature type="domain" description="Ig-like" evidence="18">
    <location>
        <begin position="461"/>
        <end position="564"/>
    </location>
</feature>
<dbReference type="FunFam" id="2.60.40.10:FF:001377">
    <property type="entry name" value="Matrix remodeling associated 5"/>
    <property type="match status" value="1"/>
</dbReference>
<evidence type="ECO:0000256" key="1">
    <source>
        <dbReference type="ARBA" id="ARBA00004167"/>
    </source>
</evidence>
<keyword evidence="7 17" id="KW-0732">Signal</keyword>
<feature type="domain" description="Ig-like" evidence="18">
    <location>
        <begin position="2433"/>
        <end position="2521"/>
    </location>
</feature>
<dbReference type="InterPro" id="IPR003591">
    <property type="entry name" value="Leu-rich_rpt_typical-subtyp"/>
</dbReference>
<reference evidence="20" key="1">
    <citation type="journal article" date="2016" name="Nature">
        <title>Genome evolution in the allotetraploid frog Xenopus laevis.</title>
        <authorList>
            <person name="Session A.M."/>
            <person name="Uno Y."/>
            <person name="Kwon T."/>
            <person name="Chapman J.A."/>
            <person name="Toyoda A."/>
            <person name="Takahashi S."/>
            <person name="Fukui A."/>
            <person name="Hikosaka A."/>
            <person name="Suzuki A."/>
            <person name="Kondo M."/>
            <person name="van Heeringen S.J."/>
            <person name="Quigley I."/>
            <person name="Heinz S."/>
            <person name="Ogino H."/>
            <person name="Ochi H."/>
            <person name="Hellsten U."/>
            <person name="Lyons J.B."/>
            <person name="Simakov O."/>
            <person name="Putnam N."/>
            <person name="Stites J."/>
            <person name="Kuroki Y."/>
            <person name="Tanaka T."/>
            <person name="Michiue T."/>
            <person name="Watanabe M."/>
            <person name="Bogdanovic O."/>
            <person name="Lister R."/>
            <person name="Georgiou G."/>
            <person name="Paranjpe S.S."/>
            <person name="van Kruijsbergen I."/>
            <person name="Shu S."/>
            <person name="Carlson J."/>
            <person name="Kinoshita T."/>
            <person name="Ohta Y."/>
            <person name="Mawaribuchi S."/>
            <person name="Jenkins J."/>
            <person name="Grimwood J."/>
            <person name="Schmutz J."/>
            <person name="Mitros T."/>
            <person name="Mozaffari S.V."/>
            <person name="Suzuki Y."/>
            <person name="Haramoto Y."/>
            <person name="Yamamoto T.S."/>
            <person name="Takagi C."/>
            <person name="Heald R."/>
            <person name="Miller K."/>
            <person name="Haudenschild C."/>
            <person name="Kitzman J."/>
            <person name="Nakayama T."/>
            <person name="Izutsu Y."/>
            <person name="Robert J."/>
            <person name="Fortriede J."/>
            <person name="Burns K."/>
            <person name="Lotay V."/>
            <person name="Karimi K."/>
            <person name="Yasuoka Y."/>
            <person name="Dichmann D.S."/>
            <person name="Flajnik M.F."/>
            <person name="Houston D.W."/>
            <person name="Shendure J."/>
            <person name="DuPasquier L."/>
            <person name="Vize P.D."/>
            <person name="Zorn A.M."/>
            <person name="Ito M."/>
            <person name="Marcotte E.M."/>
            <person name="Wallingford J.B."/>
            <person name="Ito Y."/>
            <person name="Asashima M."/>
            <person name="Ueno N."/>
            <person name="Matsuda Y."/>
            <person name="Veenstra G.J."/>
            <person name="Fujiyama A."/>
            <person name="Harland R.M."/>
            <person name="Taira M."/>
            <person name="Rokhsar D.S."/>
        </authorList>
    </citation>
    <scope>NUCLEOTIDE SEQUENCE [LARGE SCALE GENOMIC DNA]</scope>
    <source>
        <strain evidence="20">J</strain>
    </source>
</reference>
<dbReference type="FunFam" id="2.60.40.10:FF:001188">
    <property type="entry name" value="Immunoglobulin superfamily member 10"/>
    <property type="match status" value="1"/>
</dbReference>
<comment type="subcellular location">
    <subcellularLocation>
        <location evidence="1">Membrane</location>
        <topology evidence="1">Single-pass membrane protein</topology>
    </subcellularLocation>
    <subcellularLocation>
        <location evidence="2">Secreted</location>
    </subcellularLocation>
</comment>
<dbReference type="SUPFAM" id="SSF52058">
    <property type="entry name" value="L domain-like"/>
    <property type="match status" value="1"/>
</dbReference>
<evidence type="ECO:0000256" key="2">
    <source>
        <dbReference type="ARBA" id="ARBA00004613"/>
    </source>
</evidence>
<dbReference type="FunFam" id="2.60.40.10:FF:001065">
    <property type="entry name" value="Immunoglobulin superfamily member 10"/>
    <property type="match status" value="1"/>
</dbReference>
<evidence type="ECO:0000256" key="8">
    <source>
        <dbReference type="ARBA" id="ARBA00022737"/>
    </source>
</evidence>
<dbReference type="PROSITE" id="PS50835">
    <property type="entry name" value="IG_LIKE"/>
    <property type="match status" value="12"/>
</dbReference>
<evidence type="ECO:0000313" key="20">
    <source>
        <dbReference type="Proteomes" id="UP000694892"/>
    </source>
</evidence>
<keyword evidence="5" id="KW-0433">Leucine-rich repeat</keyword>
<evidence type="ECO:0000256" key="7">
    <source>
        <dbReference type="ARBA" id="ARBA00022729"/>
    </source>
</evidence>
<feature type="domain" description="Ig-like" evidence="18">
    <location>
        <begin position="2526"/>
        <end position="2621"/>
    </location>
</feature>
<dbReference type="FunFam" id="2.60.40.10:FF:000537">
    <property type="entry name" value="immunoglobulin superfamily member 10"/>
    <property type="match status" value="1"/>
</dbReference>